<feature type="transmembrane region" description="Helical" evidence="1">
    <location>
        <begin position="38"/>
        <end position="57"/>
    </location>
</feature>
<keyword evidence="3" id="KW-1185">Reference proteome</keyword>
<keyword evidence="1" id="KW-0812">Transmembrane</keyword>
<protein>
    <submittedName>
        <fullName evidence="2">Uncharacterized protein</fullName>
    </submittedName>
</protein>
<dbReference type="EMBL" id="SEWY01000001">
    <property type="protein sequence ID" value="TBH75229.1"/>
    <property type="molecule type" value="Genomic_DNA"/>
</dbReference>
<keyword evidence="1" id="KW-0472">Membrane</keyword>
<comment type="caution">
    <text evidence="2">The sequence shown here is derived from an EMBL/GenBank/DDBJ whole genome shotgun (WGS) entry which is preliminary data.</text>
</comment>
<evidence type="ECO:0000256" key="1">
    <source>
        <dbReference type="SAM" id="Phobius"/>
    </source>
</evidence>
<evidence type="ECO:0000313" key="3">
    <source>
        <dbReference type="Proteomes" id="UP000293583"/>
    </source>
</evidence>
<sequence>MNFMYWLIHAAIANNIKMHIIAIPTALNTCNRVSGLRFFFLLLMDNLFLIYMINHGYKPGSIPQRKMNYIKL</sequence>
<name>A0A4Q9BG39_9BACT</name>
<gene>
    <name evidence="2" type="ORF">EWU20_01255</name>
</gene>
<dbReference type="Proteomes" id="UP000293583">
    <property type="component" value="Unassembled WGS sequence"/>
</dbReference>
<proteinExistence type="predicted"/>
<organism evidence="2 3">
    <name type="scientific">Aquirufa antheringensis</name>
    <dbReference type="NCBI Taxonomy" id="2516559"/>
    <lineage>
        <taxon>Bacteria</taxon>
        <taxon>Pseudomonadati</taxon>
        <taxon>Bacteroidota</taxon>
        <taxon>Cytophagia</taxon>
        <taxon>Cytophagales</taxon>
        <taxon>Flectobacillaceae</taxon>
        <taxon>Aquirufa</taxon>
    </lineage>
</organism>
<dbReference type="RefSeq" id="WP_130922414.1">
    <property type="nucleotide sequence ID" value="NZ_JAANOM010000002.1"/>
</dbReference>
<evidence type="ECO:0000313" key="2">
    <source>
        <dbReference type="EMBL" id="TBH75229.1"/>
    </source>
</evidence>
<keyword evidence="1" id="KW-1133">Transmembrane helix</keyword>
<accession>A0A4Q9BG39</accession>
<dbReference type="AlphaFoldDB" id="A0A4Q9BG39"/>
<reference evidence="2 3" key="1">
    <citation type="submission" date="2019-02" db="EMBL/GenBank/DDBJ databases">
        <title>Genome of a new Bacteroidetes strain.</title>
        <authorList>
            <person name="Pitt A."/>
        </authorList>
    </citation>
    <scope>NUCLEOTIDE SEQUENCE [LARGE SCALE GENOMIC DNA]</scope>
    <source>
        <strain evidence="2 3">103A-SOEBACH</strain>
    </source>
</reference>